<comment type="caution">
    <text evidence="4">The sequence shown here is derived from an EMBL/GenBank/DDBJ whole genome shotgun (WGS) entry which is preliminary data.</text>
</comment>
<keyword evidence="2" id="KW-0812">Transmembrane</keyword>
<dbReference type="InterPro" id="IPR031304">
    <property type="entry name" value="SLT_2"/>
</dbReference>
<evidence type="ECO:0000256" key="2">
    <source>
        <dbReference type="SAM" id="Phobius"/>
    </source>
</evidence>
<evidence type="ECO:0000313" key="5">
    <source>
        <dbReference type="Proteomes" id="UP000176287"/>
    </source>
</evidence>
<evidence type="ECO:0000256" key="1">
    <source>
        <dbReference type="SAM" id="Coils"/>
    </source>
</evidence>
<organism evidence="4 5">
    <name type="scientific">Candidatus Liptonbacteria bacterium RIFCSPLOWO2_01_FULL_45_15</name>
    <dbReference type="NCBI Taxonomy" id="1798649"/>
    <lineage>
        <taxon>Bacteria</taxon>
        <taxon>Candidatus Liptoniibacteriota</taxon>
    </lineage>
</organism>
<dbReference type="STRING" id="1798649.A3B13_00305"/>
<gene>
    <name evidence="4" type="ORF">A3B13_00305</name>
</gene>
<dbReference type="SUPFAM" id="SSF53955">
    <property type="entry name" value="Lysozyme-like"/>
    <property type="match status" value="1"/>
</dbReference>
<keyword evidence="1" id="KW-0175">Coiled coil</keyword>
<feature type="transmembrane region" description="Helical" evidence="2">
    <location>
        <begin position="42"/>
        <end position="63"/>
    </location>
</feature>
<protein>
    <recommendedName>
        <fullName evidence="3">Transglycosylase SLT domain-containing protein</fullName>
    </recommendedName>
</protein>
<proteinExistence type="predicted"/>
<name>A0A1G2CDP7_9BACT</name>
<reference evidence="4 5" key="1">
    <citation type="journal article" date="2016" name="Nat. Commun.">
        <title>Thousands of microbial genomes shed light on interconnected biogeochemical processes in an aquifer system.</title>
        <authorList>
            <person name="Anantharaman K."/>
            <person name="Brown C.T."/>
            <person name="Hug L.A."/>
            <person name="Sharon I."/>
            <person name="Castelle C.J."/>
            <person name="Probst A.J."/>
            <person name="Thomas B.C."/>
            <person name="Singh A."/>
            <person name="Wilkins M.J."/>
            <person name="Karaoz U."/>
            <person name="Brodie E.L."/>
            <person name="Williams K.H."/>
            <person name="Hubbard S.S."/>
            <person name="Banfield J.F."/>
        </authorList>
    </citation>
    <scope>NUCLEOTIDE SEQUENCE [LARGE SCALE GENOMIC DNA]</scope>
</reference>
<dbReference type="InterPro" id="IPR023346">
    <property type="entry name" value="Lysozyme-like_dom_sf"/>
</dbReference>
<dbReference type="Gene3D" id="6.10.250.3150">
    <property type="match status" value="1"/>
</dbReference>
<accession>A0A1G2CDP7</accession>
<dbReference type="Gene3D" id="1.10.530.10">
    <property type="match status" value="1"/>
</dbReference>
<evidence type="ECO:0000313" key="4">
    <source>
        <dbReference type="EMBL" id="OGY98879.1"/>
    </source>
</evidence>
<dbReference type="Gene3D" id="1.10.8.350">
    <property type="entry name" value="Bacterial muramidase"/>
    <property type="match status" value="1"/>
</dbReference>
<feature type="coiled-coil region" evidence="1">
    <location>
        <begin position="77"/>
        <end position="111"/>
    </location>
</feature>
<dbReference type="Proteomes" id="UP000176287">
    <property type="component" value="Unassembled WGS sequence"/>
</dbReference>
<keyword evidence="2" id="KW-1133">Transmembrane helix</keyword>
<evidence type="ECO:0000259" key="3">
    <source>
        <dbReference type="Pfam" id="PF13406"/>
    </source>
</evidence>
<sequence length="488" mass="53219">MRRLLKPKVLEDIQPRSKSVFRNLERRVNLGYQPRRNLPVGLAVKFLGITAAIILFLGGSASAPINNQTMAQEVSTSPANQEERQALEAQLKELETQMDAYQGQIAGYQKQGSSLKGEISKLNGKISLINVQIKAINLSLSQIDASIADTASKIKSTEDTIDASRGILGNLLKQLYISERTNLLEIFLQHPKLSDFFNDVNSIDNLQNSLRLTIVKIRDLRGQLEDQRSQLAAAREDAASVKEYQAAAKAQTENIKTQKNTLLTVTKGQESKYQALLKETKETTVQIRSRIFQLLGGGQLSFEEAYKYAKLAGDATGVRPALILAVLDRESALGQNVGRCSYKTAMSPGVPPKSGRRDDISIFLALTSTLGLNPDTMLVSCANSDGAFGGAMGPAQFIPSTWNIYKNQISKITGQTPASPWNNADAFVATALYLRDAGATGNVSLSQERTAAAKYYAGGNWSRYLWTYGQAVVSLAGKFQEDIDTITG</sequence>
<dbReference type="AlphaFoldDB" id="A0A1G2CDP7"/>
<dbReference type="Pfam" id="PF13406">
    <property type="entry name" value="SLT_2"/>
    <property type="match status" value="1"/>
</dbReference>
<feature type="domain" description="Transglycosylase SLT" evidence="3">
    <location>
        <begin position="294"/>
        <end position="441"/>
    </location>
</feature>
<keyword evidence="2" id="KW-0472">Membrane</keyword>
<dbReference type="EMBL" id="MHKZ01000050">
    <property type="protein sequence ID" value="OGY98879.1"/>
    <property type="molecule type" value="Genomic_DNA"/>
</dbReference>
<feature type="coiled-coil region" evidence="1">
    <location>
        <begin position="217"/>
        <end position="261"/>
    </location>
</feature>